<evidence type="ECO:0000313" key="18">
    <source>
        <dbReference type="EMBL" id="KAG0557869.1"/>
    </source>
</evidence>
<keyword evidence="3" id="KW-0433">Leucine-rich repeat</keyword>
<dbReference type="GO" id="GO:0016020">
    <property type="term" value="C:membrane"/>
    <property type="evidence" value="ECO:0007669"/>
    <property type="project" value="UniProtKB-SubCell"/>
</dbReference>
<keyword evidence="4" id="KW-0808">Transferase</keyword>
<keyword evidence="5 16" id="KW-0812">Transmembrane</keyword>
<feature type="compositionally biased region" description="Low complexity" evidence="15">
    <location>
        <begin position="831"/>
        <end position="842"/>
    </location>
</feature>
<keyword evidence="7" id="KW-0677">Repeat</keyword>
<dbReference type="InterPro" id="IPR017441">
    <property type="entry name" value="Protein_kinase_ATP_BS"/>
</dbReference>
<protein>
    <recommendedName>
        <fullName evidence="17">Protein kinase domain-containing protein</fullName>
    </recommendedName>
</protein>
<dbReference type="InterPro" id="IPR001611">
    <property type="entry name" value="Leu-rich_rpt"/>
</dbReference>
<evidence type="ECO:0000259" key="17">
    <source>
        <dbReference type="PROSITE" id="PS50011"/>
    </source>
</evidence>
<evidence type="ECO:0000256" key="3">
    <source>
        <dbReference type="ARBA" id="ARBA00022614"/>
    </source>
</evidence>
<feature type="transmembrane region" description="Helical" evidence="16">
    <location>
        <begin position="454"/>
        <end position="478"/>
    </location>
</feature>
<dbReference type="InterPro" id="IPR001245">
    <property type="entry name" value="Ser-Thr/Tyr_kinase_cat_dom"/>
</dbReference>
<keyword evidence="11 16" id="KW-1133">Transmembrane helix</keyword>
<evidence type="ECO:0000256" key="1">
    <source>
        <dbReference type="ARBA" id="ARBA00004479"/>
    </source>
</evidence>
<dbReference type="Gene3D" id="3.80.10.10">
    <property type="entry name" value="Ribonuclease Inhibitor"/>
    <property type="match status" value="2"/>
</dbReference>
<evidence type="ECO:0000313" key="19">
    <source>
        <dbReference type="Proteomes" id="UP000822688"/>
    </source>
</evidence>
<dbReference type="FunFam" id="1.10.510.10:FF:000590">
    <property type="entry name" value="PR5-like receptor kinase"/>
    <property type="match status" value="1"/>
</dbReference>
<evidence type="ECO:0000256" key="7">
    <source>
        <dbReference type="ARBA" id="ARBA00022737"/>
    </source>
</evidence>
<dbReference type="InterPro" id="IPR032675">
    <property type="entry name" value="LRR_dom_sf"/>
</dbReference>
<dbReference type="GO" id="GO:0005524">
    <property type="term" value="F:ATP binding"/>
    <property type="evidence" value="ECO:0007669"/>
    <property type="project" value="UniProtKB-UniRule"/>
</dbReference>
<dbReference type="InterPro" id="IPR008271">
    <property type="entry name" value="Ser/Thr_kinase_AS"/>
</dbReference>
<dbReference type="SMART" id="SM00220">
    <property type="entry name" value="S_TKc"/>
    <property type="match status" value="1"/>
</dbReference>
<comment type="subcellular location">
    <subcellularLocation>
        <location evidence="1">Membrane</location>
        <topology evidence="1">Single-pass type I membrane protein</topology>
    </subcellularLocation>
</comment>
<keyword evidence="12 16" id="KW-0472">Membrane</keyword>
<keyword evidence="2" id="KW-0723">Serine/threonine-protein kinase</keyword>
<keyword evidence="8 14" id="KW-0547">Nucleotide-binding</keyword>
<dbReference type="PROSITE" id="PS00107">
    <property type="entry name" value="PROTEIN_KINASE_ATP"/>
    <property type="match status" value="1"/>
</dbReference>
<dbReference type="InterPro" id="IPR000719">
    <property type="entry name" value="Prot_kinase_dom"/>
</dbReference>
<keyword evidence="9" id="KW-0418">Kinase</keyword>
<dbReference type="PROSITE" id="PS51450">
    <property type="entry name" value="LRR"/>
    <property type="match status" value="2"/>
</dbReference>
<reference evidence="18 19" key="1">
    <citation type="submission" date="2020-06" db="EMBL/GenBank/DDBJ databases">
        <title>WGS assembly of Ceratodon purpureus strain R40.</title>
        <authorList>
            <person name="Carey S.B."/>
            <person name="Jenkins J."/>
            <person name="Shu S."/>
            <person name="Lovell J.T."/>
            <person name="Sreedasyam A."/>
            <person name="Maumus F."/>
            <person name="Tiley G.P."/>
            <person name="Fernandez-Pozo N."/>
            <person name="Barry K."/>
            <person name="Chen C."/>
            <person name="Wang M."/>
            <person name="Lipzen A."/>
            <person name="Daum C."/>
            <person name="Saski C.A."/>
            <person name="Payton A.C."/>
            <person name="Mcbreen J.C."/>
            <person name="Conrad R.E."/>
            <person name="Kollar L.M."/>
            <person name="Olsson S."/>
            <person name="Huttunen S."/>
            <person name="Landis J.B."/>
            <person name="Wickett N.J."/>
            <person name="Johnson M.G."/>
            <person name="Rensing S.A."/>
            <person name="Grimwood J."/>
            <person name="Schmutz J."/>
            <person name="Mcdaniel S.F."/>
        </authorList>
    </citation>
    <scope>NUCLEOTIDE SEQUENCE [LARGE SCALE GENOMIC DNA]</scope>
    <source>
        <strain evidence="18 19">R40</strain>
    </source>
</reference>
<evidence type="ECO:0000256" key="4">
    <source>
        <dbReference type="ARBA" id="ARBA00022679"/>
    </source>
</evidence>
<dbReference type="InterPro" id="IPR052059">
    <property type="entry name" value="CR_Ser/Thr_kinase"/>
</dbReference>
<gene>
    <name evidence="18" type="ORF">KC19_11G163000</name>
</gene>
<dbReference type="PRINTS" id="PR00019">
    <property type="entry name" value="LEURICHRPT"/>
</dbReference>
<organism evidence="18 19">
    <name type="scientific">Ceratodon purpureus</name>
    <name type="common">Fire moss</name>
    <name type="synonym">Dicranum purpureum</name>
    <dbReference type="NCBI Taxonomy" id="3225"/>
    <lineage>
        <taxon>Eukaryota</taxon>
        <taxon>Viridiplantae</taxon>
        <taxon>Streptophyta</taxon>
        <taxon>Embryophyta</taxon>
        <taxon>Bryophyta</taxon>
        <taxon>Bryophytina</taxon>
        <taxon>Bryopsida</taxon>
        <taxon>Dicranidae</taxon>
        <taxon>Pseudoditrichales</taxon>
        <taxon>Ditrichaceae</taxon>
        <taxon>Ceratodon</taxon>
    </lineage>
</organism>
<dbReference type="Pfam" id="PF00560">
    <property type="entry name" value="LRR_1"/>
    <property type="match status" value="1"/>
</dbReference>
<dbReference type="Proteomes" id="UP000822688">
    <property type="component" value="Chromosome 11"/>
</dbReference>
<dbReference type="Gene3D" id="3.30.200.20">
    <property type="entry name" value="Phosphorylase Kinase, domain 1"/>
    <property type="match status" value="1"/>
</dbReference>
<dbReference type="FunFam" id="3.30.200.20:FF:000415">
    <property type="entry name" value="receptor-like serine/threonine-protein kinase NCRK"/>
    <property type="match status" value="1"/>
</dbReference>
<keyword evidence="10 14" id="KW-0067">ATP-binding</keyword>
<evidence type="ECO:0000256" key="14">
    <source>
        <dbReference type="PROSITE-ProRule" id="PRU10141"/>
    </source>
</evidence>
<evidence type="ECO:0000256" key="12">
    <source>
        <dbReference type="ARBA" id="ARBA00023136"/>
    </source>
</evidence>
<name>A0A8T0GI93_CERPU</name>
<accession>A0A8T0GI93</accession>
<dbReference type="AlphaFoldDB" id="A0A8T0GI93"/>
<dbReference type="Gene3D" id="1.10.510.10">
    <property type="entry name" value="Transferase(Phosphotransferase) domain 1"/>
    <property type="match status" value="1"/>
</dbReference>
<evidence type="ECO:0000256" key="11">
    <source>
        <dbReference type="ARBA" id="ARBA00022989"/>
    </source>
</evidence>
<feature type="domain" description="Protein kinase" evidence="17">
    <location>
        <begin position="514"/>
        <end position="799"/>
    </location>
</feature>
<dbReference type="PROSITE" id="PS50011">
    <property type="entry name" value="PROTEIN_KINASE_DOM"/>
    <property type="match status" value="1"/>
</dbReference>
<dbReference type="CDD" id="cd14066">
    <property type="entry name" value="STKc_IRAK"/>
    <property type="match status" value="1"/>
</dbReference>
<dbReference type="SUPFAM" id="SSF56112">
    <property type="entry name" value="Protein kinase-like (PK-like)"/>
    <property type="match status" value="1"/>
</dbReference>
<evidence type="ECO:0000256" key="6">
    <source>
        <dbReference type="ARBA" id="ARBA00022729"/>
    </source>
</evidence>
<keyword evidence="6" id="KW-0732">Signal</keyword>
<comment type="caution">
    <text evidence="18">The sequence shown here is derived from an EMBL/GenBank/DDBJ whole genome shotgun (WGS) entry which is preliminary data.</text>
</comment>
<evidence type="ECO:0000256" key="13">
    <source>
        <dbReference type="ARBA" id="ARBA00023180"/>
    </source>
</evidence>
<evidence type="ECO:0000256" key="5">
    <source>
        <dbReference type="ARBA" id="ARBA00022692"/>
    </source>
</evidence>
<evidence type="ECO:0000256" key="16">
    <source>
        <dbReference type="SAM" id="Phobius"/>
    </source>
</evidence>
<evidence type="ECO:0000256" key="8">
    <source>
        <dbReference type="ARBA" id="ARBA00022741"/>
    </source>
</evidence>
<dbReference type="PANTHER" id="PTHR47973">
    <property type="entry name" value="CYSTEINE-RICH RECEPTOR-LIKE PROTEIN KINASE 3"/>
    <property type="match status" value="1"/>
</dbReference>
<dbReference type="SUPFAM" id="SSF52058">
    <property type="entry name" value="L domain-like"/>
    <property type="match status" value="1"/>
</dbReference>
<evidence type="ECO:0000256" key="15">
    <source>
        <dbReference type="SAM" id="MobiDB-lite"/>
    </source>
</evidence>
<keyword evidence="13" id="KW-0325">Glycoprotein</keyword>
<proteinExistence type="predicted"/>
<keyword evidence="19" id="KW-1185">Reference proteome</keyword>
<evidence type="ECO:0000256" key="9">
    <source>
        <dbReference type="ARBA" id="ARBA00022777"/>
    </source>
</evidence>
<dbReference type="GO" id="GO:0004674">
    <property type="term" value="F:protein serine/threonine kinase activity"/>
    <property type="evidence" value="ECO:0007669"/>
    <property type="project" value="UniProtKB-KW"/>
</dbReference>
<sequence>MASPVFKPSTFIRSVVIVLYFLVFCSIELSLVRCAGAPVYPPAESPALTPVATLAPGPAPQWREPGCGLWPVNYQAYEQKAMVSVLQAWKRSDPTRSLYNITNWKENVPPCDRTNKTSGWRGLRCRAVLVNHIDTNSTVCEMSLVTLGAEYRGIIGELVPEIGDLHNLESILISHNPGLTGTIPASIWNLLYLKEVQLINNSLNGSAELNSFKGTTALERVDLSRNLFTRWNWTFTANCLEYLNLSNNRLSGLFNLPFNGSGAFTGPIYTKLITLDLSNNELKGLEGSPISSKFDLPLIQFLNLSSNLLTGLSNNLSRFICNRANGETLSVLDLSNATIGGRLPNWSSMQGPSKLSELYLDKNNITGDLDISAFVKGQSNFSKSLTLLSLKDNNITGVVYADDFAGVRTKFLLQGNPYCSKIWSSEADAIRCTIYCEHKCVYESSNIESNKWKVVVAATSSSSALVLMLAMLCFAIILRRNQKYIRALQKKIRKADINAKSFEYNELRVATKNFAPEMKLGAGAYGAVYKGILPNDVVVAVKQLFLETNEGRDDFLNEVFLISNLQHRNLVNLKGYCLHGKQTLLVYEYVDNCDLDKLLLSSQNSTDSTWNEEAMNWQARRNVCNGVAQGLYYLHASSQFRIIHRDIKASNILLDKNLQPKIADFGLARPIEDARSVIMTQQCAGTLGYLAPEYMCHGQLSEKVDIYSFGVLLLEIVSGKRNRDLTMPEDEVYLPSRAWKLHKENRLLDMMDATLVVGEDETREVQQVLEIAVLCVQNDPEKRPSMFQVAAMLAGDASVEAVVPMDKDMYDSWAERALMDDSDSGENPFFSSSPSLTSSSGSCDPGCASSTAALEQSMSLIRRLPH</sequence>
<feature type="region of interest" description="Disordered" evidence="15">
    <location>
        <begin position="823"/>
        <end position="849"/>
    </location>
</feature>
<evidence type="ECO:0000256" key="2">
    <source>
        <dbReference type="ARBA" id="ARBA00022527"/>
    </source>
</evidence>
<dbReference type="InterPro" id="IPR011009">
    <property type="entry name" value="Kinase-like_dom_sf"/>
</dbReference>
<dbReference type="EMBL" id="CM026432">
    <property type="protein sequence ID" value="KAG0557869.1"/>
    <property type="molecule type" value="Genomic_DNA"/>
</dbReference>
<dbReference type="Pfam" id="PF07714">
    <property type="entry name" value="PK_Tyr_Ser-Thr"/>
    <property type="match status" value="1"/>
</dbReference>
<feature type="binding site" evidence="14">
    <location>
        <position position="542"/>
    </location>
    <ligand>
        <name>ATP</name>
        <dbReference type="ChEBI" id="CHEBI:30616"/>
    </ligand>
</feature>
<dbReference type="PROSITE" id="PS00108">
    <property type="entry name" value="PROTEIN_KINASE_ST"/>
    <property type="match status" value="1"/>
</dbReference>
<evidence type="ECO:0000256" key="10">
    <source>
        <dbReference type="ARBA" id="ARBA00022840"/>
    </source>
</evidence>